<gene>
    <name evidence="2" type="ORF">AB0I59_04765</name>
</gene>
<proteinExistence type="predicted"/>
<feature type="compositionally biased region" description="Polar residues" evidence="1">
    <location>
        <begin position="459"/>
        <end position="484"/>
    </location>
</feature>
<comment type="caution">
    <text evidence="2">The sequence shown here is derived from an EMBL/GenBank/DDBJ whole genome shotgun (WGS) entry which is preliminary data.</text>
</comment>
<evidence type="ECO:0000313" key="3">
    <source>
        <dbReference type="Proteomes" id="UP001551675"/>
    </source>
</evidence>
<feature type="compositionally biased region" description="Basic and acidic residues" evidence="1">
    <location>
        <begin position="542"/>
        <end position="553"/>
    </location>
</feature>
<feature type="compositionally biased region" description="Polar residues" evidence="1">
    <location>
        <begin position="159"/>
        <end position="168"/>
    </location>
</feature>
<dbReference type="EMBL" id="JBFALK010000002">
    <property type="protein sequence ID" value="MEV0967923.1"/>
    <property type="molecule type" value="Genomic_DNA"/>
</dbReference>
<feature type="region of interest" description="Disordered" evidence="1">
    <location>
        <begin position="202"/>
        <end position="273"/>
    </location>
</feature>
<feature type="compositionally biased region" description="Low complexity" evidence="1">
    <location>
        <begin position="85"/>
        <end position="94"/>
    </location>
</feature>
<feature type="region of interest" description="Disordered" evidence="1">
    <location>
        <begin position="42"/>
        <end position="186"/>
    </location>
</feature>
<name>A0ABV3G8F0_MICGL</name>
<evidence type="ECO:0000256" key="1">
    <source>
        <dbReference type="SAM" id="MobiDB-lite"/>
    </source>
</evidence>
<protein>
    <submittedName>
        <fullName evidence="2">Uncharacterized protein</fullName>
    </submittedName>
</protein>
<keyword evidence="3" id="KW-1185">Reference proteome</keyword>
<feature type="region of interest" description="Disordered" evidence="1">
    <location>
        <begin position="333"/>
        <end position="553"/>
    </location>
</feature>
<evidence type="ECO:0000313" key="2">
    <source>
        <dbReference type="EMBL" id="MEV0967923.1"/>
    </source>
</evidence>
<dbReference type="Proteomes" id="UP001551675">
    <property type="component" value="Unassembled WGS sequence"/>
</dbReference>
<feature type="compositionally biased region" description="Polar residues" evidence="1">
    <location>
        <begin position="423"/>
        <end position="446"/>
    </location>
</feature>
<sequence>MIAVIFGLVAVVLLVLVVVAMGMRSMNRRESALSPERIKAMAENKGPKPRRPAEDTFFESFPKGFDAFEEPPAKRPAGPRPAPRPGGRQASRPAQRGGKQPAAARGRRGVDEWGEQDDYDDDYWTRVRADDGGYDGAAGGQAGTPRTGAASPDPDAVTLQGSLPQHSGASGLADLVEPRRATPASALAEQKTMTFSAPASDALSALGTPAPASRPDPLLDRGAPMPTGPFAASQPSGPFPAPLAGDPLDTSRGSGSFEAVRGATPPTGPFESVIPSTGMFEAIRDTGPAPSTASATGSFEDAIPSTGMFEAIRDTGPAPTSARSTGSFETAVPSTGMFERPASYDVPPADPYGPTGRFTSDTGPSYAVPPASPAPLPSTPSSTPPVDEPVWGQASHTPPPAATPVWPGARDVLDDPEPPHGYQTPSYGGYSSDQTYPPTPTSSSYEVSAGWATIDDSDTVTGPTPASGLPTSPSRAVSPTSDASSAAPYEPDYYGQDRQQGYPSTPEPSAWPEQNPGGSWPSYDELYGGATPEPSGRRGSHRTPESDYPDYYR</sequence>
<accession>A0ABV3G8F0</accession>
<feature type="compositionally biased region" description="Basic and acidic residues" evidence="1">
    <location>
        <begin position="42"/>
        <end position="54"/>
    </location>
</feature>
<reference evidence="2 3" key="1">
    <citation type="submission" date="2024-06" db="EMBL/GenBank/DDBJ databases">
        <title>The Natural Products Discovery Center: Release of the First 8490 Sequenced Strains for Exploring Actinobacteria Biosynthetic Diversity.</title>
        <authorList>
            <person name="Kalkreuter E."/>
            <person name="Kautsar S.A."/>
            <person name="Yang D."/>
            <person name="Bader C.D."/>
            <person name="Teijaro C.N."/>
            <person name="Fluegel L."/>
            <person name="Davis C.M."/>
            <person name="Simpson J.R."/>
            <person name="Lauterbach L."/>
            <person name="Steele A.D."/>
            <person name="Gui C."/>
            <person name="Meng S."/>
            <person name="Li G."/>
            <person name="Viehrig K."/>
            <person name="Ye F."/>
            <person name="Su P."/>
            <person name="Kiefer A.F."/>
            <person name="Nichols A."/>
            <person name="Cepeda A.J."/>
            <person name="Yan W."/>
            <person name="Fan B."/>
            <person name="Jiang Y."/>
            <person name="Adhikari A."/>
            <person name="Zheng C.-J."/>
            <person name="Schuster L."/>
            <person name="Cowan T.M."/>
            <person name="Smanski M.J."/>
            <person name="Chevrette M.G."/>
            <person name="De Carvalho L.P.S."/>
            <person name="Shen B."/>
        </authorList>
    </citation>
    <scope>NUCLEOTIDE SEQUENCE [LARGE SCALE GENOMIC DNA]</scope>
    <source>
        <strain evidence="2 3">NPDC050100</strain>
    </source>
</reference>
<organism evidence="2 3">
    <name type="scientific">Microtetraspora glauca</name>
    <dbReference type="NCBI Taxonomy" id="1996"/>
    <lineage>
        <taxon>Bacteria</taxon>
        <taxon>Bacillati</taxon>
        <taxon>Actinomycetota</taxon>
        <taxon>Actinomycetes</taxon>
        <taxon>Streptosporangiales</taxon>
        <taxon>Streptosporangiaceae</taxon>
        <taxon>Microtetraspora</taxon>
    </lineage>
</organism>
<feature type="compositionally biased region" description="Pro residues" evidence="1">
    <location>
        <begin position="370"/>
        <end position="387"/>
    </location>
</feature>
<dbReference type="RefSeq" id="WP_358130086.1">
    <property type="nucleotide sequence ID" value="NZ_JBFALK010000002.1"/>
</dbReference>
<feature type="compositionally biased region" description="Acidic residues" evidence="1">
    <location>
        <begin position="112"/>
        <end position="122"/>
    </location>
</feature>